<keyword evidence="1" id="KW-0418">Kinase</keyword>
<protein>
    <submittedName>
        <fullName evidence="1">D-glycerate 3-kinase, chloroplastic</fullName>
    </submittedName>
</protein>
<gene>
    <name evidence="1" type="ORF">MP_TR5606_c0_g1_i1_g.15596</name>
</gene>
<evidence type="ECO:0000313" key="1">
    <source>
        <dbReference type="EMBL" id="JAU83608.1"/>
    </source>
</evidence>
<sequence length="451" mass="50662">MAVATSSLISPWQATTLHHYNNSFYLKDYPFPCHSNPISNHFNFNFKRRILSSKFNDHVLTTDSSSSSSKLSPIHSHFSFSGCGCSWIQDNSMVDDSATSNVRNALPTKKTVDVSSVSDLFEFICSGPLVEKIGITPERVGESIDKWLLYGSQLCRLFQLNELKLTIPQKARLYHYYIPVFVWCEDQIALHNSKFNDGDEVPPLVIGFSAPQGCGKTTLVFALEYLFRTTKRKSATISIDDFYLTAQGQAQLREANPGNALLELRGNAGSHDLPFSVETLESLTKLTKDGMKMKVPRYNKSAYSGRGDRADATTWPEVEGPLEVILFEGWMLGFKPLPAEAVKAVDPQLEIVNKNLEAYYEAWDKYIGAWVVIKIKDPSYVYRWRLQAEIAMRQAGKAGMSDEEVNDFVSRYLPAYKAYLPTLYAEGPSGSDPDRVLAIDIDEERNPILAN</sequence>
<dbReference type="PANTHER" id="PTHR10285">
    <property type="entry name" value="URIDINE KINASE"/>
    <property type="match status" value="1"/>
</dbReference>
<name>A0A1J3IVN5_NOCCA</name>
<dbReference type="SUPFAM" id="SSF52540">
    <property type="entry name" value="P-loop containing nucleoside triphosphate hydrolases"/>
    <property type="match status" value="1"/>
</dbReference>
<reference evidence="1" key="1">
    <citation type="submission" date="2016-07" db="EMBL/GenBank/DDBJ databases">
        <title>De novo transcriptome assembly of four accessions of the metal hyperaccumulator plant Noccaea caerulescens.</title>
        <authorList>
            <person name="Blande D."/>
            <person name="Halimaa P."/>
            <person name="Tervahauta A.I."/>
            <person name="Aarts M.G."/>
            <person name="Karenlampi S.O."/>
        </authorList>
    </citation>
    <scope>NUCLEOTIDE SEQUENCE</scope>
</reference>
<dbReference type="FunFam" id="3.40.50.300:FF:001210">
    <property type="entry name" value="D-glycerate 3-kinase, chloroplastic"/>
    <property type="match status" value="1"/>
</dbReference>
<dbReference type="EMBL" id="GEVM01022330">
    <property type="protein sequence ID" value="JAU83608.1"/>
    <property type="molecule type" value="Transcribed_RNA"/>
</dbReference>
<accession>A0A1J3IVN5</accession>
<dbReference type="GO" id="GO:0016301">
    <property type="term" value="F:kinase activity"/>
    <property type="evidence" value="ECO:0007669"/>
    <property type="project" value="UniProtKB-KW"/>
</dbReference>
<keyword evidence="1" id="KW-0808">Transferase</keyword>
<organism evidence="1">
    <name type="scientific">Noccaea caerulescens</name>
    <name type="common">Alpine penny-cress</name>
    <name type="synonym">Thlaspi caerulescens</name>
    <dbReference type="NCBI Taxonomy" id="107243"/>
    <lineage>
        <taxon>Eukaryota</taxon>
        <taxon>Viridiplantae</taxon>
        <taxon>Streptophyta</taxon>
        <taxon>Embryophyta</taxon>
        <taxon>Tracheophyta</taxon>
        <taxon>Spermatophyta</taxon>
        <taxon>Magnoliopsida</taxon>
        <taxon>eudicotyledons</taxon>
        <taxon>Gunneridae</taxon>
        <taxon>Pentapetalae</taxon>
        <taxon>rosids</taxon>
        <taxon>malvids</taxon>
        <taxon>Brassicales</taxon>
        <taxon>Brassicaceae</taxon>
        <taxon>Coluteocarpeae</taxon>
        <taxon>Noccaea</taxon>
    </lineage>
</organism>
<dbReference type="InterPro" id="IPR027417">
    <property type="entry name" value="P-loop_NTPase"/>
</dbReference>
<dbReference type="Gene3D" id="3.40.50.300">
    <property type="entry name" value="P-loop containing nucleotide triphosphate hydrolases"/>
    <property type="match status" value="1"/>
</dbReference>
<proteinExistence type="predicted"/>
<dbReference type="AlphaFoldDB" id="A0A1J3IVN5"/>